<comment type="caution">
    <text evidence="2">The sequence shown here is derived from an EMBL/GenBank/DDBJ whole genome shotgun (WGS) entry which is preliminary data.</text>
</comment>
<organism evidence="2 3">
    <name type="scientific">Deinococcus koreensis</name>
    <dbReference type="NCBI Taxonomy" id="2054903"/>
    <lineage>
        <taxon>Bacteria</taxon>
        <taxon>Thermotogati</taxon>
        <taxon>Deinococcota</taxon>
        <taxon>Deinococci</taxon>
        <taxon>Deinococcales</taxon>
        <taxon>Deinococcaceae</taxon>
        <taxon>Deinococcus</taxon>
    </lineage>
</organism>
<reference evidence="2 3" key="1">
    <citation type="submission" date="2018-01" db="EMBL/GenBank/DDBJ databases">
        <title>Deinococcus koreensis sp. nov., a radiation-resistant bacterium isolated from river water.</title>
        <authorList>
            <person name="Choi A."/>
        </authorList>
    </citation>
    <scope>NUCLEOTIDE SEQUENCE [LARGE SCALE GENOMIC DNA]</scope>
    <source>
        <strain evidence="2 3">SJW1-2</strain>
    </source>
</reference>
<evidence type="ECO:0000259" key="1">
    <source>
        <dbReference type="Pfam" id="PF12867"/>
    </source>
</evidence>
<name>A0A2K3UW21_9DEIO</name>
<proteinExistence type="predicted"/>
<dbReference type="AlphaFoldDB" id="A0A2K3UW21"/>
<sequence length="159" mass="17760">MTAPTVQNFVADAFEMELSMFRAALEAVPGAEFQNPRLGHSAAWHALHIAEWLRFFVLQDFTASYAHLGWEDAPWMGEFRGTPTVAETEGKVMIMAELARVEALIVRHIRELQGEQLGEMLRAPAAPTGERERLTGLGMQLRHVAYHRGQVQLGKKHGG</sequence>
<evidence type="ECO:0000313" key="3">
    <source>
        <dbReference type="Proteomes" id="UP000236379"/>
    </source>
</evidence>
<dbReference type="Proteomes" id="UP000236379">
    <property type="component" value="Unassembled WGS sequence"/>
</dbReference>
<protein>
    <recommendedName>
        <fullName evidence="1">DinB-like domain-containing protein</fullName>
    </recommendedName>
</protein>
<accession>A0A2K3UW21</accession>
<gene>
    <name evidence="2" type="ORF">CVO96_04525</name>
</gene>
<keyword evidence="3" id="KW-1185">Reference proteome</keyword>
<dbReference type="InterPro" id="IPR024775">
    <property type="entry name" value="DinB-like"/>
</dbReference>
<dbReference type="EMBL" id="PPPD01000001">
    <property type="protein sequence ID" value="PNY80728.1"/>
    <property type="molecule type" value="Genomic_DNA"/>
</dbReference>
<dbReference type="InterPro" id="IPR034660">
    <property type="entry name" value="DinB/YfiT-like"/>
</dbReference>
<dbReference type="SUPFAM" id="SSF109854">
    <property type="entry name" value="DinB/YfiT-like putative metalloenzymes"/>
    <property type="match status" value="1"/>
</dbReference>
<feature type="domain" description="DinB-like" evidence="1">
    <location>
        <begin position="14"/>
        <end position="151"/>
    </location>
</feature>
<dbReference type="Gene3D" id="1.20.120.450">
    <property type="entry name" value="dinb family like domain"/>
    <property type="match status" value="1"/>
</dbReference>
<dbReference type="RefSeq" id="WP_103310818.1">
    <property type="nucleotide sequence ID" value="NZ_PPPD01000001.1"/>
</dbReference>
<dbReference type="OrthoDB" id="68440at2"/>
<dbReference type="Pfam" id="PF12867">
    <property type="entry name" value="DinB_2"/>
    <property type="match status" value="1"/>
</dbReference>
<evidence type="ECO:0000313" key="2">
    <source>
        <dbReference type="EMBL" id="PNY80728.1"/>
    </source>
</evidence>